<proteinExistence type="inferred from homology"/>
<reference evidence="6 7" key="1">
    <citation type="submission" date="2022-07" db="EMBL/GenBank/DDBJ databases">
        <title>Photobacterium pectinilyticum sp. nov., a marine bacterium isolated from surface seawater of Qingdao offshore.</title>
        <authorList>
            <person name="Wang X."/>
        </authorList>
    </citation>
    <scope>NUCLEOTIDE SEQUENCE [LARGE SCALE GENOMIC DNA]</scope>
    <source>
        <strain evidence="6 7">ZSDE20</strain>
    </source>
</reference>
<dbReference type="Gene3D" id="3.40.190.10">
    <property type="entry name" value="Periplasmic binding protein-like II"/>
    <property type="match status" value="2"/>
</dbReference>
<evidence type="ECO:0000256" key="4">
    <source>
        <dbReference type="ARBA" id="ARBA00023163"/>
    </source>
</evidence>
<keyword evidence="3" id="KW-0238">DNA-binding</keyword>
<sequence>MLPPLKSLVAFEACARHQSITKAAQELHVTQAAISQHIKALEQYLGFALFNRENRRLKLSIRGQQYYPTVHQSLRAISHQTKALTHRNEPQQLTVKVNTSFCYYWLLPQLQDFCQRYPFIQVKLHTEDWPQLQANQTKVDIEIVNGQPSKELHSELLCKEYWIAVCSPEFKAQHNEELTQCALEQLPGIYVRGYTEGWHEWLSSNTLSSSPPLQQYEVDSTMMGLELAAQGAGIMLCRSLNALPLLQNKRIVVFNDSTISSTDCHYLQYERNHAPPKVTLFTGWLQQRFLALQPEKALIDALQR</sequence>
<dbReference type="InterPro" id="IPR005119">
    <property type="entry name" value="LysR_subst-bd"/>
</dbReference>
<evidence type="ECO:0000259" key="5">
    <source>
        <dbReference type="PROSITE" id="PS50931"/>
    </source>
</evidence>
<dbReference type="PRINTS" id="PR00039">
    <property type="entry name" value="HTHLYSR"/>
</dbReference>
<dbReference type="InterPro" id="IPR058163">
    <property type="entry name" value="LysR-type_TF_proteobact-type"/>
</dbReference>
<keyword evidence="7" id="KW-1185">Reference proteome</keyword>
<dbReference type="Proteomes" id="UP001524460">
    <property type="component" value="Unassembled WGS sequence"/>
</dbReference>
<accession>A0ABT1MZF9</accession>
<comment type="similarity">
    <text evidence="1">Belongs to the LysR transcriptional regulatory family.</text>
</comment>
<organism evidence="6 7">
    <name type="scientific">Photobacterium pectinilyticum</name>
    <dbReference type="NCBI Taxonomy" id="2906793"/>
    <lineage>
        <taxon>Bacteria</taxon>
        <taxon>Pseudomonadati</taxon>
        <taxon>Pseudomonadota</taxon>
        <taxon>Gammaproteobacteria</taxon>
        <taxon>Vibrionales</taxon>
        <taxon>Vibrionaceae</taxon>
        <taxon>Photobacterium</taxon>
    </lineage>
</organism>
<dbReference type="PANTHER" id="PTHR30537:SF26">
    <property type="entry name" value="GLYCINE CLEAVAGE SYSTEM TRANSCRIPTIONAL ACTIVATOR"/>
    <property type="match status" value="1"/>
</dbReference>
<evidence type="ECO:0000313" key="6">
    <source>
        <dbReference type="EMBL" id="MCQ1057677.1"/>
    </source>
</evidence>
<gene>
    <name evidence="6" type="ORF">NHN17_06340</name>
</gene>
<keyword evidence="2" id="KW-0805">Transcription regulation</keyword>
<evidence type="ECO:0000256" key="1">
    <source>
        <dbReference type="ARBA" id="ARBA00009437"/>
    </source>
</evidence>
<comment type="caution">
    <text evidence="6">The sequence shown here is derived from an EMBL/GenBank/DDBJ whole genome shotgun (WGS) entry which is preliminary data.</text>
</comment>
<dbReference type="PROSITE" id="PS50931">
    <property type="entry name" value="HTH_LYSR"/>
    <property type="match status" value="1"/>
</dbReference>
<dbReference type="EMBL" id="JANEYT010000010">
    <property type="protein sequence ID" value="MCQ1057677.1"/>
    <property type="molecule type" value="Genomic_DNA"/>
</dbReference>
<evidence type="ECO:0000256" key="2">
    <source>
        <dbReference type="ARBA" id="ARBA00023015"/>
    </source>
</evidence>
<keyword evidence="4" id="KW-0804">Transcription</keyword>
<dbReference type="Pfam" id="PF00126">
    <property type="entry name" value="HTH_1"/>
    <property type="match status" value="1"/>
</dbReference>
<dbReference type="SUPFAM" id="SSF46785">
    <property type="entry name" value="Winged helix' DNA-binding domain"/>
    <property type="match status" value="1"/>
</dbReference>
<dbReference type="InterPro" id="IPR036388">
    <property type="entry name" value="WH-like_DNA-bd_sf"/>
</dbReference>
<dbReference type="RefSeq" id="WP_255041308.1">
    <property type="nucleotide sequence ID" value="NZ_JANEYT010000010.1"/>
</dbReference>
<feature type="domain" description="HTH lysR-type" evidence="5">
    <location>
        <begin position="3"/>
        <end position="60"/>
    </location>
</feature>
<dbReference type="InterPro" id="IPR000847">
    <property type="entry name" value="LysR_HTH_N"/>
</dbReference>
<dbReference type="PANTHER" id="PTHR30537">
    <property type="entry name" value="HTH-TYPE TRANSCRIPTIONAL REGULATOR"/>
    <property type="match status" value="1"/>
</dbReference>
<evidence type="ECO:0000313" key="7">
    <source>
        <dbReference type="Proteomes" id="UP001524460"/>
    </source>
</evidence>
<dbReference type="Gene3D" id="1.10.10.10">
    <property type="entry name" value="Winged helix-like DNA-binding domain superfamily/Winged helix DNA-binding domain"/>
    <property type="match status" value="1"/>
</dbReference>
<dbReference type="SUPFAM" id="SSF53850">
    <property type="entry name" value="Periplasmic binding protein-like II"/>
    <property type="match status" value="1"/>
</dbReference>
<dbReference type="InterPro" id="IPR036390">
    <property type="entry name" value="WH_DNA-bd_sf"/>
</dbReference>
<name>A0ABT1MZF9_9GAMM</name>
<dbReference type="Pfam" id="PF03466">
    <property type="entry name" value="LysR_substrate"/>
    <property type="match status" value="1"/>
</dbReference>
<protein>
    <submittedName>
        <fullName evidence="6">LysR substrate-binding domain-containing protein</fullName>
    </submittedName>
</protein>
<evidence type="ECO:0000256" key="3">
    <source>
        <dbReference type="ARBA" id="ARBA00023125"/>
    </source>
</evidence>